<dbReference type="Proteomes" id="UP000747399">
    <property type="component" value="Unassembled WGS sequence"/>
</dbReference>
<reference evidence="2" key="1">
    <citation type="journal article" date="2021" name="Proc. Natl. Acad. Sci. U.S.A.">
        <title>Three genomes in the algal genus Volvox reveal the fate of a haploid sex-determining region after a transition to homothallism.</title>
        <authorList>
            <person name="Yamamoto K."/>
            <person name="Hamaji T."/>
            <person name="Kawai-Toyooka H."/>
            <person name="Matsuzaki R."/>
            <person name="Takahashi F."/>
            <person name="Nishimura Y."/>
            <person name="Kawachi M."/>
            <person name="Noguchi H."/>
            <person name="Minakuchi Y."/>
            <person name="Umen J.G."/>
            <person name="Toyoda A."/>
            <person name="Nozaki H."/>
        </authorList>
    </citation>
    <scope>NUCLEOTIDE SEQUENCE</scope>
    <source>
        <strain evidence="2">NIES-3780</strain>
    </source>
</reference>
<organism evidence="2 3">
    <name type="scientific">Volvox africanus</name>
    <dbReference type="NCBI Taxonomy" id="51714"/>
    <lineage>
        <taxon>Eukaryota</taxon>
        <taxon>Viridiplantae</taxon>
        <taxon>Chlorophyta</taxon>
        <taxon>core chlorophytes</taxon>
        <taxon>Chlorophyceae</taxon>
        <taxon>CS clade</taxon>
        <taxon>Chlamydomonadales</taxon>
        <taxon>Volvocaceae</taxon>
        <taxon>Volvox</taxon>
    </lineage>
</organism>
<evidence type="ECO:0000313" key="2">
    <source>
        <dbReference type="EMBL" id="GIL53404.1"/>
    </source>
</evidence>
<dbReference type="AlphaFoldDB" id="A0A8J4B3K2"/>
<accession>A0A8J4B3K2</accession>
<dbReference type="EMBL" id="BNCO01000015">
    <property type="protein sequence ID" value="GIL53404.1"/>
    <property type="molecule type" value="Genomic_DNA"/>
</dbReference>
<name>A0A8J4B3K2_9CHLO</name>
<proteinExistence type="predicted"/>
<feature type="region of interest" description="Disordered" evidence="1">
    <location>
        <begin position="121"/>
        <end position="152"/>
    </location>
</feature>
<sequence length="316" mass="34810">MADSEQISLPIAFASQASGLTSQQISNLQIRNVISSLLVVPTHALASRRSLQADHQRRRTGRELRKKAIGYIPQAGATATSAATFDVAKDLQSYAALMAEAKQWRYFEELNDMYFLIRHSLPQQRPGSPRRPGRHRPSSGSRTSVCPDDLDAKDDNAAERQLESLQERLEACAVGLNVYDMAARLKARGPSAAAEMPFQSSLTSIFSLLHPKHYMSYASRPLLPGQRSNPSTDTDVDTVPGGLNPALWASALPSRTLVLVLTIMHFLAQSMRAPRRCSVGPGWGHSADERRKKEAFRLEVLTGRAVVLLDALTTYF</sequence>
<comment type="caution">
    <text evidence="2">The sequence shown here is derived from an EMBL/GenBank/DDBJ whole genome shotgun (WGS) entry which is preliminary data.</text>
</comment>
<feature type="non-terminal residue" evidence="2">
    <location>
        <position position="1"/>
    </location>
</feature>
<protein>
    <submittedName>
        <fullName evidence="2">Uncharacterized protein</fullName>
    </submittedName>
</protein>
<keyword evidence="3" id="KW-1185">Reference proteome</keyword>
<gene>
    <name evidence="2" type="ORF">Vafri_9044</name>
</gene>
<evidence type="ECO:0000313" key="3">
    <source>
        <dbReference type="Proteomes" id="UP000747399"/>
    </source>
</evidence>
<evidence type="ECO:0000256" key="1">
    <source>
        <dbReference type="SAM" id="MobiDB-lite"/>
    </source>
</evidence>